<name>A0A1Z4KGG1_ANAVA</name>
<proteinExistence type="predicted"/>
<dbReference type="SMR" id="A0A1Z4KGG1"/>
<gene>
    <name evidence="2" type="ORF">NIES23_08100</name>
</gene>
<evidence type="ECO:0000313" key="3">
    <source>
        <dbReference type="Proteomes" id="UP000217507"/>
    </source>
</evidence>
<dbReference type="PROSITE" id="PS50206">
    <property type="entry name" value="RHODANESE_3"/>
    <property type="match status" value="1"/>
</dbReference>
<dbReference type="SMART" id="SM00450">
    <property type="entry name" value="RHOD"/>
    <property type="match status" value="1"/>
</dbReference>
<dbReference type="PANTHER" id="PTHR43031:SF1">
    <property type="entry name" value="PYRIDINE NUCLEOTIDE-DISULPHIDE OXIDOREDUCTASE"/>
    <property type="match status" value="1"/>
</dbReference>
<accession>A0A1Z4KGG1</accession>
<dbReference type="Proteomes" id="UP000217507">
    <property type="component" value="Chromosome"/>
</dbReference>
<evidence type="ECO:0000313" key="2">
    <source>
        <dbReference type="EMBL" id="BAY68027.1"/>
    </source>
</evidence>
<dbReference type="AlphaFoldDB" id="A0A1Z4KGG1"/>
<dbReference type="CDD" id="cd00158">
    <property type="entry name" value="RHOD"/>
    <property type="match status" value="1"/>
</dbReference>
<feature type="domain" description="Rhodanese" evidence="1">
    <location>
        <begin position="36"/>
        <end position="125"/>
    </location>
</feature>
<reference evidence="2 3" key="1">
    <citation type="submission" date="2017-06" db="EMBL/GenBank/DDBJ databases">
        <title>Genome sequencing of cyanobaciteial culture collection at National Institute for Environmental Studies (NIES).</title>
        <authorList>
            <person name="Hirose Y."/>
            <person name="Shimura Y."/>
            <person name="Fujisawa T."/>
            <person name="Nakamura Y."/>
            <person name="Kawachi M."/>
        </authorList>
    </citation>
    <scope>NUCLEOTIDE SEQUENCE [LARGE SCALE GENOMIC DNA]</scope>
    <source>
        <strain evidence="2 3">NIES-23</strain>
    </source>
</reference>
<dbReference type="InterPro" id="IPR050229">
    <property type="entry name" value="GlpE_sulfurtransferase"/>
</dbReference>
<dbReference type="InterPro" id="IPR001763">
    <property type="entry name" value="Rhodanese-like_dom"/>
</dbReference>
<evidence type="ECO:0000259" key="1">
    <source>
        <dbReference type="PROSITE" id="PS50206"/>
    </source>
</evidence>
<protein>
    <recommendedName>
        <fullName evidence="1">Rhodanese domain-containing protein</fullName>
    </recommendedName>
</protein>
<dbReference type="SUPFAM" id="SSF52821">
    <property type="entry name" value="Rhodanese/Cell cycle control phosphatase"/>
    <property type="match status" value="1"/>
</dbReference>
<dbReference type="EMBL" id="AP018216">
    <property type="protein sequence ID" value="BAY68027.1"/>
    <property type="molecule type" value="Genomic_DNA"/>
</dbReference>
<dbReference type="Gene3D" id="3.40.250.10">
    <property type="entry name" value="Rhodanese-like domain"/>
    <property type="match status" value="1"/>
</dbReference>
<sequence length="151" mass="17343">MYIITLNLIKFLIRIKFPKISQITTTEFAEWLSDSTKPQPLILDARSQAEYTVSHIKTAVNIDPITPDFTKLLLGDKNTPIVVYCSVGYRSGKIAQQLRNQEFTQIFNLSGGIFQWANEGRPIYTDDKSPTKLVHPYDVMWGNLLKTNYRD</sequence>
<dbReference type="Pfam" id="PF00581">
    <property type="entry name" value="Rhodanese"/>
    <property type="match status" value="1"/>
</dbReference>
<dbReference type="InterPro" id="IPR036873">
    <property type="entry name" value="Rhodanese-like_dom_sf"/>
</dbReference>
<dbReference type="PANTHER" id="PTHR43031">
    <property type="entry name" value="FAD-DEPENDENT OXIDOREDUCTASE"/>
    <property type="match status" value="1"/>
</dbReference>
<organism evidence="2 3">
    <name type="scientific">Trichormus variabilis NIES-23</name>
    <dbReference type="NCBI Taxonomy" id="1973479"/>
    <lineage>
        <taxon>Bacteria</taxon>
        <taxon>Bacillati</taxon>
        <taxon>Cyanobacteriota</taxon>
        <taxon>Cyanophyceae</taxon>
        <taxon>Nostocales</taxon>
        <taxon>Nostocaceae</taxon>
        <taxon>Trichormus</taxon>
    </lineage>
</organism>